<organism evidence="2 3">
    <name type="scientific">Papilio xuthus</name>
    <name type="common">Asian swallowtail butterfly</name>
    <dbReference type="NCBI Taxonomy" id="66420"/>
    <lineage>
        <taxon>Eukaryota</taxon>
        <taxon>Metazoa</taxon>
        <taxon>Ecdysozoa</taxon>
        <taxon>Arthropoda</taxon>
        <taxon>Hexapoda</taxon>
        <taxon>Insecta</taxon>
        <taxon>Pterygota</taxon>
        <taxon>Neoptera</taxon>
        <taxon>Endopterygota</taxon>
        <taxon>Lepidoptera</taxon>
        <taxon>Glossata</taxon>
        <taxon>Ditrysia</taxon>
        <taxon>Papilionoidea</taxon>
        <taxon>Papilionidae</taxon>
        <taxon>Papilioninae</taxon>
        <taxon>Papilio</taxon>
    </lineage>
</organism>
<dbReference type="EMBL" id="KQ459591">
    <property type="protein sequence ID" value="KPI97006.1"/>
    <property type="molecule type" value="Genomic_DNA"/>
</dbReference>
<dbReference type="AlphaFoldDB" id="A0A194PUB8"/>
<evidence type="ECO:0000256" key="1">
    <source>
        <dbReference type="SAM" id="MobiDB-lite"/>
    </source>
</evidence>
<keyword evidence="3" id="KW-1185">Reference proteome</keyword>
<accession>A0A194PUB8</accession>
<dbReference type="Proteomes" id="UP000053268">
    <property type="component" value="Unassembled WGS sequence"/>
</dbReference>
<reference evidence="2 3" key="1">
    <citation type="journal article" date="2015" name="Nat. Commun.">
        <title>Outbred genome sequencing and CRISPR/Cas9 gene editing in butterflies.</title>
        <authorList>
            <person name="Li X."/>
            <person name="Fan D."/>
            <person name="Zhang W."/>
            <person name="Liu G."/>
            <person name="Zhang L."/>
            <person name="Zhao L."/>
            <person name="Fang X."/>
            <person name="Chen L."/>
            <person name="Dong Y."/>
            <person name="Chen Y."/>
            <person name="Ding Y."/>
            <person name="Zhao R."/>
            <person name="Feng M."/>
            <person name="Zhu Y."/>
            <person name="Feng Y."/>
            <person name="Jiang X."/>
            <person name="Zhu D."/>
            <person name="Xiang H."/>
            <person name="Feng X."/>
            <person name="Li S."/>
            <person name="Wang J."/>
            <person name="Zhang G."/>
            <person name="Kronforst M.R."/>
            <person name="Wang W."/>
        </authorList>
    </citation>
    <scope>NUCLEOTIDE SEQUENCE [LARGE SCALE GENOMIC DNA]</scope>
    <source>
        <strain evidence="2">Ya'a_city_454_Px</strain>
        <tissue evidence="2">Whole body</tissue>
    </source>
</reference>
<evidence type="ECO:0000313" key="2">
    <source>
        <dbReference type="EMBL" id="KPI97006.1"/>
    </source>
</evidence>
<protein>
    <submittedName>
        <fullName evidence="2">Uncharacterized protein</fullName>
    </submittedName>
</protein>
<sequence length="133" mass="15188">MPSAFDLRHSATPFSAQTFKRTLYLSELRPMWVEFQDLGVHDTMLLNLVRQQSSEMRESQDQTIELPREHQNDSDSETNEPCNHGLSIRMTDRSVSRSRFSRVSTRRDMDIPSILAHTANISAPCSAAFVFGN</sequence>
<feature type="region of interest" description="Disordered" evidence="1">
    <location>
        <begin position="52"/>
        <end position="89"/>
    </location>
</feature>
<gene>
    <name evidence="2" type="ORF">RR46_05623</name>
</gene>
<proteinExistence type="predicted"/>
<name>A0A194PUB8_PAPXU</name>
<evidence type="ECO:0000313" key="3">
    <source>
        <dbReference type="Proteomes" id="UP000053268"/>
    </source>
</evidence>
<feature type="compositionally biased region" description="Basic and acidic residues" evidence="1">
    <location>
        <begin position="55"/>
        <end position="73"/>
    </location>
</feature>